<dbReference type="AlphaFoldDB" id="A0A101HKJ2"/>
<evidence type="ECO:0000259" key="1">
    <source>
        <dbReference type="Pfam" id="PF16011"/>
    </source>
</evidence>
<dbReference type="Gene3D" id="2.60.40.1190">
    <property type="match status" value="1"/>
</dbReference>
<dbReference type="STRING" id="1123008.GCA_000380985_01396"/>
<dbReference type="InterPro" id="IPR010502">
    <property type="entry name" value="Carb-bd_dom_fam9"/>
</dbReference>
<proteinExistence type="predicted"/>
<reference evidence="3" key="1">
    <citation type="journal article" date="2015" name="MBio">
        <title>Genome-Resolved Metagenomic Analysis Reveals Roles for Candidate Phyla and Other Microbial Community Members in Biogeochemical Transformations in Oil Reservoirs.</title>
        <authorList>
            <person name="Hu P."/>
            <person name="Tom L."/>
            <person name="Singh A."/>
            <person name="Thomas B.C."/>
            <person name="Baker B.J."/>
            <person name="Piceno Y.M."/>
            <person name="Andersen G.L."/>
            <person name="Banfield J.F."/>
        </authorList>
    </citation>
    <scope>NUCLEOTIDE SEQUENCE [LARGE SCALE GENOMIC DNA]</scope>
</reference>
<dbReference type="Pfam" id="PF16011">
    <property type="entry name" value="CBM9_2"/>
    <property type="match status" value="1"/>
</dbReference>
<dbReference type="SUPFAM" id="SSF49344">
    <property type="entry name" value="CBD9-like"/>
    <property type="match status" value="1"/>
</dbReference>
<dbReference type="EMBL" id="LGGN01000031">
    <property type="protein sequence ID" value="KUK78448.1"/>
    <property type="molecule type" value="Genomic_DNA"/>
</dbReference>
<accession>A0A101HKJ2</accession>
<evidence type="ECO:0000313" key="2">
    <source>
        <dbReference type="EMBL" id="KUK78448.1"/>
    </source>
</evidence>
<dbReference type="GO" id="GO:0030246">
    <property type="term" value="F:carbohydrate binding"/>
    <property type="evidence" value="ECO:0007669"/>
    <property type="project" value="InterPro"/>
</dbReference>
<comment type="caution">
    <text evidence="2">The sequence shown here is derived from an EMBL/GenBank/DDBJ whole genome shotgun (WGS) entry which is preliminary data.</text>
</comment>
<dbReference type="GO" id="GO:0016052">
    <property type="term" value="P:carbohydrate catabolic process"/>
    <property type="evidence" value="ECO:0007669"/>
    <property type="project" value="InterPro"/>
</dbReference>
<dbReference type="CDD" id="cd09620">
    <property type="entry name" value="CBM9_like_3"/>
    <property type="match status" value="1"/>
</dbReference>
<gene>
    <name evidence="2" type="ORF">XD92_0292</name>
</gene>
<dbReference type="GO" id="GO:0004553">
    <property type="term" value="F:hydrolase activity, hydrolyzing O-glycosyl compounds"/>
    <property type="evidence" value="ECO:0007669"/>
    <property type="project" value="InterPro"/>
</dbReference>
<sequence length="215" mass="24995">MKTLQVPKQNVSQLETVFDKIKMLHEAGAEAPIDQVNWKDDFPKTLPVTVRVAHDGETFYLYYTVIGEAIRAANTEDFGSVWEDSCVEFFMQREGESGYRNFECNILGVLLSRRHETRENGEKQTHEMPSIFRHGTICHRYEEDRQVSDWSMYLEIPKKALGFDTQESLSGQKIRANFYKCGDETPEPHFLSWNPIDLPKPNFHVPQFFGLLELE</sequence>
<feature type="domain" description="Carbohydrate-binding" evidence="1">
    <location>
        <begin position="26"/>
        <end position="214"/>
    </location>
</feature>
<dbReference type="PATRIC" id="fig|294710.3.peg.521"/>
<organism evidence="2 3">
    <name type="scientific">Proteiniphilum acetatigenes</name>
    <dbReference type="NCBI Taxonomy" id="294710"/>
    <lineage>
        <taxon>Bacteria</taxon>
        <taxon>Pseudomonadati</taxon>
        <taxon>Bacteroidota</taxon>
        <taxon>Bacteroidia</taxon>
        <taxon>Bacteroidales</taxon>
        <taxon>Dysgonomonadaceae</taxon>
        <taxon>Proteiniphilum</taxon>
    </lineage>
</organism>
<evidence type="ECO:0000313" key="3">
    <source>
        <dbReference type="Proteomes" id="UP000053860"/>
    </source>
</evidence>
<name>A0A101HKJ2_9BACT</name>
<dbReference type="Proteomes" id="UP000053860">
    <property type="component" value="Unassembled WGS sequence"/>
</dbReference>
<protein>
    <recommendedName>
        <fullName evidence="1">Carbohydrate-binding domain-containing protein</fullName>
    </recommendedName>
</protein>